<dbReference type="AlphaFoldDB" id="A0A1Y4QM66"/>
<dbReference type="InterPro" id="IPR005025">
    <property type="entry name" value="FMN_Rdtase-like_dom"/>
</dbReference>
<dbReference type="InterPro" id="IPR029039">
    <property type="entry name" value="Flavoprotein-like_sf"/>
</dbReference>
<dbReference type="Pfam" id="PF03358">
    <property type="entry name" value="FMN_red"/>
    <property type="match status" value="1"/>
</dbReference>
<dbReference type="PANTHER" id="PTHR43278">
    <property type="entry name" value="NAD(P)H-DEPENDENT FMN-CONTAINING OXIDOREDUCTASE YWQN-RELATED"/>
    <property type="match status" value="1"/>
</dbReference>
<dbReference type="Gene3D" id="3.40.50.360">
    <property type="match status" value="1"/>
</dbReference>
<feature type="domain" description="NADPH-dependent FMN reductase-like" evidence="3">
    <location>
        <begin position="5"/>
        <end position="105"/>
    </location>
</feature>
<evidence type="ECO:0000259" key="3">
    <source>
        <dbReference type="Pfam" id="PF03358"/>
    </source>
</evidence>
<evidence type="ECO:0000256" key="1">
    <source>
        <dbReference type="ARBA" id="ARBA00022630"/>
    </source>
</evidence>
<comment type="caution">
    <text evidence="4">The sequence shown here is derived from an EMBL/GenBank/DDBJ whole genome shotgun (WGS) entry which is preliminary data.</text>
</comment>
<dbReference type="RefSeq" id="WP_087256301.1">
    <property type="nucleotide sequence ID" value="NZ_CAUGOO010000082.1"/>
</dbReference>
<dbReference type="EMBL" id="NFLB01000006">
    <property type="protein sequence ID" value="OUQ05353.1"/>
    <property type="molecule type" value="Genomic_DNA"/>
</dbReference>
<dbReference type="PANTHER" id="PTHR43278:SF2">
    <property type="entry name" value="IRON-SULFUR FLAVOPROTEIN"/>
    <property type="match status" value="1"/>
</dbReference>
<evidence type="ECO:0000313" key="5">
    <source>
        <dbReference type="Proteomes" id="UP000196258"/>
    </source>
</evidence>
<dbReference type="Proteomes" id="UP000196258">
    <property type="component" value="Unassembled WGS sequence"/>
</dbReference>
<evidence type="ECO:0000256" key="2">
    <source>
        <dbReference type="ARBA" id="ARBA00022643"/>
    </source>
</evidence>
<sequence length="181" mass="20244">MNAKKVIIISTSPRIHGNSNTLAVYFANGARESGHDVEEISLTNKNINFCKGCLVCQNNKPCVIKDDANKIIESIKNADVVVFATPIYFYEMCGQMKTLLDRTNPLFIQDYQFRDIYLLATCADENEDAIDVAIAGLQGWIQCFDKCKLKGVIKGLGIDQYGAIKEHNDKLQEAYELGKKI</sequence>
<keyword evidence="1" id="KW-0285">Flavoprotein</keyword>
<proteinExistence type="predicted"/>
<dbReference type="InterPro" id="IPR051796">
    <property type="entry name" value="ISF_SsuE-like"/>
</dbReference>
<keyword evidence="2" id="KW-0288">FMN</keyword>
<reference evidence="5" key="1">
    <citation type="submission" date="2017-04" db="EMBL/GenBank/DDBJ databases">
        <title>Function of individual gut microbiota members based on whole genome sequencing of pure cultures obtained from chicken caecum.</title>
        <authorList>
            <person name="Medvecky M."/>
            <person name="Cejkova D."/>
            <person name="Polansky O."/>
            <person name="Karasova D."/>
            <person name="Kubasova T."/>
            <person name="Cizek A."/>
            <person name="Rychlik I."/>
        </authorList>
    </citation>
    <scope>NUCLEOTIDE SEQUENCE [LARGE SCALE GENOMIC DNA]</scope>
    <source>
        <strain evidence="5">An149</strain>
    </source>
</reference>
<dbReference type="SUPFAM" id="SSF52218">
    <property type="entry name" value="Flavoproteins"/>
    <property type="match status" value="1"/>
</dbReference>
<accession>A0A1Y4QM66</accession>
<organism evidence="4 5">
    <name type="scientific">Thomasclavelia spiroformis</name>
    <dbReference type="NCBI Taxonomy" id="29348"/>
    <lineage>
        <taxon>Bacteria</taxon>
        <taxon>Bacillati</taxon>
        <taxon>Bacillota</taxon>
        <taxon>Erysipelotrichia</taxon>
        <taxon>Erysipelotrichales</taxon>
        <taxon>Coprobacillaceae</taxon>
        <taxon>Thomasclavelia</taxon>
    </lineage>
</organism>
<evidence type="ECO:0000313" key="4">
    <source>
        <dbReference type="EMBL" id="OUQ05353.1"/>
    </source>
</evidence>
<gene>
    <name evidence="4" type="ORF">B5E91_06800</name>
</gene>
<name>A0A1Y4QM66_9FIRM</name>
<dbReference type="GO" id="GO:0016491">
    <property type="term" value="F:oxidoreductase activity"/>
    <property type="evidence" value="ECO:0007669"/>
    <property type="project" value="InterPro"/>
</dbReference>
<protein>
    <submittedName>
        <fullName evidence="4">NADPH-dependent FMN reductase</fullName>
    </submittedName>
</protein>